<sequence>MLGKKKFKHPADAFRKRLRKKEIKRNKEQRDERRNQIILAKDEDSLKAEIKKYDLLESKNRLEPRHKIIKQKLKTALNAKIAEKVFQIYKKFY</sequence>
<protein>
    <recommendedName>
        <fullName evidence="2">Wbp11/ELF5/Saf1 N-terminal domain-containing protein</fullName>
    </recommendedName>
</protein>
<evidence type="ECO:0000256" key="1">
    <source>
        <dbReference type="SAM" id="MobiDB-lite"/>
    </source>
</evidence>
<proteinExistence type="predicted"/>
<gene>
    <name evidence="3" type="ORF">MHBO_005280</name>
</gene>
<reference evidence="3 4" key="1">
    <citation type="journal article" date="2024" name="BMC Biol.">
        <title>Comparative genomics of Ascetosporea gives new insight into the evolutionary basis for animal parasitism in Rhizaria.</title>
        <authorList>
            <person name="Hiltunen Thoren M."/>
            <person name="Onut-Brannstrom I."/>
            <person name="Alfjorden A."/>
            <person name="Peckova H."/>
            <person name="Swords F."/>
            <person name="Hooper C."/>
            <person name="Holzer A.S."/>
            <person name="Bass D."/>
            <person name="Burki F."/>
        </authorList>
    </citation>
    <scope>NUCLEOTIDE SEQUENCE [LARGE SCALE GENOMIC DNA]</scope>
    <source>
        <strain evidence="3">20-A016</strain>
    </source>
</reference>
<dbReference type="Proteomes" id="UP001439008">
    <property type="component" value="Unassembled WGS sequence"/>
</dbReference>
<keyword evidence="4" id="KW-1185">Reference proteome</keyword>
<evidence type="ECO:0000313" key="3">
    <source>
        <dbReference type="EMBL" id="MES1918756.1"/>
    </source>
</evidence>
<comment type="caution">
    <text evidence="3">The sequence shown here is derived from an EMBL/GenBank/DDBJ whole genome shotgun (WGS) entry which is preliminary data.</text>
</comment>
<accession>A0ABV2AGE0</accession>
<organism evidence="3 4">
    <name type="scientific">Bonamia ostreae</name>
    <dbReference type="NCBI Taxonomy" id="126728"/>
    <lineage>
        <taxon>Eukaryota</taxon>
        <taxon>Sar</taxon>
        <taxon>Rhizaria</taxon>
        <taxon>Endomyxa</taxon>
        <taxon>Ascetosporea</taxon>
        <taxon>Haplosporida</taxon>
        <taxon>Bonamia</taxon>
    </lineage>
</organism>
<dbReference type="Pfam" id="PF09429">
    <property type="entry name" value="Wbp11"/>
    <property type="match status" value="1"/>
</dbReference>
<dbReference type="InterPro" id="IPR019007">
    <property type="entry name" value="Wbp11/ELF5/Saf1_N"/>
</dbReference>
<name>A0ABV2AGE0_9EUKA</name>
<dbReference type="EMBL" id="JBDODL010000118">
    <property type="protein sequence ID" value="MES1918756.1"/>
    <property type="molecule type" value="Genomic_DNA"/>
</dbReference>
<feature type="region of interest" description="Disordered" evidence="1">
    <location>
        <begin position="1"/>
        <end position="32"/>
    </location>
</feature>
<evidence type="ECO:0000259" key="2">
    <source>
        <dbReference type="Pfam" id="PF09429"/>
    </source>
</evidence>
<feature type="domain" description="Wbp11/ELF5/Saf1 N-terminal" evidence="2">
    <location>
        <begin position="5"/>
        <end position="79"/>
    </location>
</feature>
<evidence type="ECO:0000313" key="4">
    <source>
        <dbReference type="Proteomes" id="UP001439008"/>
    </source>
</evidence>